<dbReference type="EMBL" id="WCRY01000019">
    <property type="protein sequence ID" value="KAB4479448.1"/>
    <property type="molecule type" value="Genomic_DNA"/>
</dbReference>
<dbReference type="InterPro" id="IPR036388">
    <property type="entry name" value="WH-like_DNA-bd_sf"/>
</dbReference>
<dbReference type="EMBL" id="CZAP01000009">
    <property type="protein sequence ID" value="CUP62720.1"/>
    <property type="molecule type" value="Genomic_DNA"/>
</dbReference>
<accession>C6IK64</accession>
<evidence type="ECO:0000313" key="7">
    <source>
        <dbReference type="EMBL" id="MBS5412988.1"/>
    </source>
</evidence>
<dbReference type="EMBL" id="WCRS01000015">
    <property type="protein sequence ID" value="KAB4471172.1"/>
    <property type="molecule type" value="Genomic_DNA"/>
</dbReference>
<evidence type="ECO:0000313" key="2">
    <source>
        <dbReference type="EMBL" id="CUP42165.1"/>
    </source>
</evidence>
<evidence type="ECO:0000313" key="19">
    <source>
        <dbReference type="Proteomes" id="UP001156218"/>
    </source>
</evidence>
<dbReference type="Proteomes" id="UP000488521">
    <property type="component" value="Unassembled WGS sequence"/>
</dbReference>
<dbReference type="Proteomes" id="UP001156218">
    <property type="component" value="Chromosome"/>
</dbReference>
<evidence type="ECO:0000313" key="3">
    <source>
        <dbReference type="EMBL" id="CUP62720.1"/>
    </source>
</evidence>
<organism evidence="6 15">
    <name type="scientific">Bacteroides thetaiotaomicron</name>
    <dbReference type="NCBI Taxonomy" id="818"/>
    <lineage>
        <taxon>Bacteria</taxon>
        <taxon>Pseudomonadati</taxon>
        <taxon>Bacteroidota</taxon>
        <taxon>Bacteroidia</taxon>
        <taxon>Bacteroidales</taxon>
        <taxon>Bacteroidaceae</taxon>
        <taxon>Bacteroides</taxon>
    </lineage>
</organism>
<dbReference type="Gene3D" id="1.10.10.10">
    <property type="entry name" value="Winged helix-like DNA-binding domain superfamily/Winged helix DNA-binding domain"/>
    <property type="match status" value="1"/>
</dbReference>
<dbReference type="Proteomes" id="UP000500882">
    <property type="component" value="Chromosome"/>
</dbReference>
<dbReference type="KEGG" id="btho:Btheta7330_03715"/>
<evidence type="ECO:0000313" key="13">
    <source>
        <dbReference type="Proteomes" id="UP000095576"/>
    </source>
</evidence>
<dbReference type="Pfam" id="PF10771">
    <property type="entry name" value="DUF2582"/>
    <property type="match status" value="1"/>
</dbReference>
<dbReference type="EMBL" id="CZBI01000001">
    <property type="protein sequence ID" value="CUP42165.1"/>
    <property type="molecule type" value="Genomic_DNA"/>
</dbReference>
<evidence type="ECO:0000313" key="5">
    <source>
        <dbReference type="EMBL" id="KAB4471172.1"/>
    </source>
</evidence>
<dbReference type="EMBL" id="CP083685">
    <property type="protein sequence ID" value="UYU89711.1"/>
    <property type="molecule type" value="Genomic_DNA"/>
</dbReference>
<reference evidence="9 14" key="2">
    <citation type="submission" date="2018-08" db="EMBL/GenBank/DDBJ databases">
        <title>A genome reference for cultivated species of the human gut microbiota.</title>
        <authorList>
            <person name="Zou Y."/>
            <person name="Xue W."/>
            <person name="Luo G."/>
        </authorList>
    </citation>
    <scope>NUCLEOTIDE SEQUENCE [LARGE SCALE GENOMIC DNA]</scope>
    <source>
        <strain evidence="9 14">AM30-26</strain>
    </source>
</reference>
<reference evidence="12 13" key="1">
    <citation type="submission" date="2015-09" db="EMBL/GenBank/DDBJ databases">
        <authorList>
            <consortium name="Pathogen Informatics"/>
        </authorList>
    </citation>
    <scope>NUCLEOTIDE SEQUENCE [LARGE SCALE GENOMIC DNA]</scope>
    <source>
        <strain evidence="3 13">2789STDY5834899</strain>
        <strain evidence="2 12">2789STDY5834945</strain>
    </source>
</reference>
<proteinExistence type="predicted"/>
<evidence type="ECO:0000313" key="11">
    <source>
        <dbReference type="EMBL" id="UYU89711.1"/>
    </source>
</evidence>
<dbReference type="PATRIC" id="fig|818.23.peg.3830"/>
<sequence length="74" mass="8492">MMEKKRIGSNAGKVWRILNEKGEQSMFTLCHELGLTFEDVAIAIGWLARENKILLRKKEGMLYASIENVEFTFG</sequence>
<accession>A0A0P0FD84</accession>
<dbReference type="Proteomes" id="UP000095576">
    <property type="component" value="Unassembled WGS sequence"/>
</dbReference>
<protein>
    <submittedName>
        <fullName evidence="2">Protein of uncharacterized function (DUF2582)</fullName>
    </submittedName>
    <submittedName>
        <fullName evidence="6">Winged helix-turn-helix domain-containing protein</fullName>
    </submittedName>
</protein>
<evidence type="ECO:0000313" key="16">
    <source>
        <dbReference type="Proteomes" id="UP000440614"/>
    </source>
</evidence>
<reference evidence="15 16" key="3">
    <citation type="journal article" date="2019" name="Nat. Med.">
        <title>A library of human gut bacterial isolates paired with longitudinal multiomics data enables mechanistic microbiome research.</title>
        <authorList>
            <person name="Poyet M."/>
            <person name="Groussin M."/>
            <person name="Gibbons S.M."/>
            <person name="Avila-Pacheco J."/>
            <person name="Jiang X."/>
            <person name="Kearney S.M."/>
            <person name="Perrotta A.R."/>
            <person name="Berdy B."/>
            <person name="Zhao S."/>
            <person name="Lieberman T.D."/>
            <person name="Swanson P.K."/>
            <person name="Smith M."/>
            <person name="Roesemann S."/>
            <person name="Alexander J.E."/>
            <person name="Rich S.A."/>
            <person name="Livny J."/>
            <person name="Vlamakis H."/>
            <person name="Clish C."/>
            <person name="Bullock K."/>
            <person name="Deik A."/>
            <person name="Scott J."/>
            <person name="Pierce K.A."/>
            <person name="Xavier R.J."/>
            <person name="Alm E.J."/>
        </authorList>
    </citation>
    <scope>NUCLEOTIDE SEQUENCE [LARGE SCALE GENOMIC DNA]</scope>
    <source>
        <strain evidence="5 17">BIOML-A156</strain>
        <strain evidence="6 15">BIOML-A162</strain>
        <strain evidence="4 16">BIOML-A188</strain>
    </source>
</reference>
<dbReference type="EMBL" id="WCSY01000004">
    <property type="protein sequence ID" value="KAB4314881.1"/>
    <property type="molecule type" value="Genomic_DNA"/>
</dbReference>
<evidence type="ECO:0000313" key="18">
    <source>
        <dbReference type="Proteomes" id="UP000500882"/>
    </source>
</evidence>
<reference evidence="1 18" key="4">
    <citation type="submission" date="2020-02" db="EMBL/GenBank/DDBJ databases">
        <title>Whole-genome sequencing and comparative analysis of the genomes of Bacteroides thetaiotaomicron and Escherichia coli isolated from a healthy resident in Vietnam.</title>
        <authorList>
            <person name="Mohsin M."/>
            <person name="Tanaka K."/>
            <person name="Kawahara R."/>
            <person name="Kondo S."/>
            <person name="Noguchi H."/>
            <person name="Motooka D."/>
            <person name="Nakamura S."/>
            <person name="Khong D.T."/>
            <person name="Nguyen T.N."/>
            <person name="Tran H.T."/>
            <person name="Yamamoto Y."/>
        </authorList>
    </citation>
    <scope>NUCLEOTIDE SEQUENCE [LARGE SCALE GENOMIC DNA]</scope>
    <source>
        <strain evidence="1 18">F9-2</strain>
    </source>
</reference>
<dbReference type="Proteomes" id="UP000284785">
    <property type="component" value="Unassembled WGS sequence"/>
</dbReference>
<dbReference type="Proteomes" id="UP000782901">
    <property type="component" value="Unassembled WGS sequence"/>
</dbReference>
<dbReference type="EMBL" id="JAGZEE010000041">
    <property type="protein sequence ID" value="MBS5412988.1"/>
    <property type="molecule type" value="Genomic_DNA"/>
</dbReference>
<dbReference type="EMBL" id="AP022660">
    <property type="protein sequence ID" value="BCA48926.1"/>
    <property type="molecule type" value="Genomic_DNA"/>
</dbReference>
<dbReference type="RefSeq" id="WP_008760053.1">
    <property type="nucleotide sequence ID" value="NZ_AP022660.1"/>
</dbReference>
<dbReference type="OMA" id="GWLAKEN"/>
<reference evidence="10 19" key="6">
    <citation type="submission" date="2021-06" db="EMBL/GenBank/DDBJ databases">
        <title>Interrogation of the integrated mobile genetic elements in gut-associated Bacteroides with a consensus prediction approach.</title>
        <authorList>
            <person name="Campbell D.E."/>
            <person name="Leigh J.R."/>
            <person name="Kim T."/>
            <person name="England W."/>
            <person name="Whitaker R.J."/>
            <person name="Degnan P.H."/>
        </authorList>
    </citation>
    <scope>NUCLEOTIDE SEQUENCE [LARGE SCALE GENOMIC DNA]</scope>
    <source>
        <strain evidence="11">VPI-3443</strain>
        <strain evidence="10 19">WAL8669</strain>
    </source>
</reference>
<evidence type="ECO:0000313" key="15">
    <source>
        <dbReference type="Proteomes" id="UP000436858"/>
    </source>
</evidence>
<evidence type="ECO:0000313" key="4">
    <source>
        <dbReference type="EMBL" id="KAB4314881.1"/>
    </source>
</evidence>
<dbReference type="Proteomes" id="UP001217776">
    <property type="component" value="Unassembled WGS sequence"/>
</dbReference>
<dbReference type="EMBL" id="JAQNVG010000012">
    <property type="protein sequence ID" value="MDC2235972.1"/>
    <property type="molecule type" value="Genomic_DNA"/>
</dbReference>
<dbReference type="InterPro" id="IPR019707">
    <property type="entry name" value="DUF2582"/>
</dbReference>
<evidence type="ECO:0000313" key="9">
    <source>
        <dbReference type="EMBL" id="RHD87294.1"/>
    </source>
</evidence>
<evidence type="ECO:0000313" key="12">
    <source>
        <dbReference type="Proteomes" id="UP000095541"/>
    </source>
</evidence>
<evidence type="ECO:0000313" key="14">
    <source>
        <dbReference type="Proteomes" id="UP000284785"/>
    </source>
</evidence>
<reference evidence="7" key="5">
    <citation type="submission" date="2021-02" db="EMBL/GenBank/DDBJ databases">
        <title>Infant gut strain persistence is associated with maternal origin, phylogeny, and functional potential including surface adhesion and iron acquisition.</title>
        <authorList>
            <person name="Lou Y.C."/>
        </authorList>
    </citation>
    <scope>NUCLEOTIDE SEQUENCE</scope>
    <source>
        <strain evidence="7">L3_082_243G1_dasL3_082_243G1_maxbin2.maxbin.015s ta_sub</strain>
    </source>
</reference>
<evidence type="ECO:0000313" key="10">
    <source>
        <dbReference type="EMBL" id="UYU65566.1"/>
    </source>
</evidence>
<gene>
    <name evidence="1" type="ORF">BatF92_08680</name>
    <name evidence="9" type="ORF">DW780_13430</name>
    <name evidence="3" type="ORF">ERS852511_02702</name>
    <name evidence="2" type="ORF">ERS852557_00537</name>
    <name evidence="5" type="ORF">GAN59_18500</name>
    <name evidence="6" type="ORF">GAN91_18675</name>
    <name evidence="4" type="ORF">GAO51_05865</name>
    <name evidence="7" type="ORF">KHY35_20165</name>
    <name evidence="10" type="ORF">KQP68_18575</name>
    <name evidence="11" type="ORF">KQP74_17380</name>
    <name evidence="8" type="ORF">PO127_09455</name>
</gene>
<dbReference type="AlphaFoldDB" id="A0A0P0FD84"/>
<dbReference type="EMBL" id="QSJP01000011">
    <property type="protein sequence ID" value="RHD87294.1"/>
    <property type="molecule type" value="Genomic_DNA"/>
</dbReference>
<evidence type="ECO:0000313" key="1">
    <source>
        <dbReference type="EMBL" id="BCA48926.1"/>
    </source>
</evidence>
<dbReference type="GeneID" id="60925560"/>
<evidence type="ECO:0000313" key="6">
    <source>
        <dbReference type="EMBL" id="KAB4479448.1"/>
    </source>
</evidence>
<dbReference type="EMBL" id="CP083680">
    <property type="protein sequence ID" value="UYU65566.1"/>
    <property type="molecule type" value="Genomic_DNA"/>
</dbReference>
<reference evidence="8" key="7">
    <citation type="submission" date="2022-10" db="EMBL/GenBank/DDBJ databases">
        <title>Human gut microbiome strain richness.</title>
        <authorList>
            <person name="Chen-Liaw A."/>
        </authorList>
    </citation>
    <scope>NUCLEOTIDE SEQUENCE</scope>
    <source>
        <strain evidence="8">1001283st1_A3_1001283B150304_161114</strain>
    </source>
</reference>
<dbReference type="Proteomes" id="UP000436858">
    <property type="component" value="Unassembled WGS sequence"/>
</dbReference>
<evidence type="ECO:0000313" key="8">
    <source>
        <dbReference type="EMBL" id="MDC2235972.1"/>
    </source>
</evidence>
<evidence type="ECO:0000313" key="17">
    <source>
        <dbReference type="Proteomes" id="UP000488521"/>
    </source>
</evidence>
<dbReference type="Proteomes" id="UP000440614">
    <property type="component" value="Unassembled WGS sequence"/>
</dbReference>
<dbReference type="Proteomes" id="UP000095541">
    <property type="component" value="Unassembled WGS sequence"/>
</dbReference>
<name>A0A0P0FD84_BACT4</name>
<dbReference type="Proteomes" id="UP001162960">
    <property type="component" value="Chromosome"/>
</dbReference>